<comment type="similarity">
    <text evidence="2">Belongs to the PMEI family.</text>
</comment>
<gene>
    <name evidence="5" type="ORF">FH972_006646</name>
</gene>
<dbReference type="PANTHER" id="PTHR31080:SF296">
    <property type="entry name" value="OS05G0360900 PROTEIN"/>
    <property type="match status" value="1"/>
</dbReference>
<dbReference type="CDD" id="cd15801">
    <property type="entry name" value="PMEI-like_1"/>
    <property type="match status" value="1"/>
</dbReference>
<reference evidence="5 6" key="1">
    <citation type="submission" date="2019-06" db="EMBL/GenBank/DDBJ databases">
        <title>A chromosomal-level reference genome of Carpinus fangiana (Coryloideae, Betulaceae).</title>
        <authorList>
            <person name="Yang X."/>
            <person name="Wang Z."/>
            <person name="Zhang L."/>
            <person name="Hao G."/>
            <person name="Liu J."/>
            <person name="Yang Y."/>
        </authorList>
    </citation>
    <scope>NUCLEOTIDE SEQUENCE [LARGE SCALE GENOMIC DNA]</scope>
    <source>
        <strain evidence="5">Cfa_2016G</strain>
        <tissue evidence="5">Leaf</tissue>
    </source>
</reference>
<evidence type="ECO:0000256" key="3">
    <source>
        <dbReference type="SAM" id="SignalP"/>
    </source>
</evidence>
<dbReference type="InterPro" id="IPR035513">
    <property type="entry name" value="Invertase/methylesterase_inhib"/>
</dbReference>
<evidence type="ECO:0000256" key="1">
    <source>
        <dbReference type="ARBA" id="ARBA00022729"/>
    </source>
</evidence>
<dbReference type="PANTHER" id="PTHR31080">
    <property type="entry name" value="PECTINESTERASE INHIBITOR-LIKE"/>
    <property type="match status" value="1"/>
</dbReference>
<organism evidence="5 6">
    <name type="scientific">Carpinus fangiana</name>
    <dbReference type="NCBI Taxonomy" id="176857"/>
    <lineage>
        <taxon>Eukaryota</taxon>
        <taxon>Viridiplantae</taxon>
        <taxon>Streptophyta</taxon>
        <taxon>Embryophyta</taxon>
        <taxon>Tracheophyta</taxon>
        <taxon>Spermatophyta</taxon>
        <taxon>Magnoliopsida</taxon>
        <taxon>eudicotyledons</taxon>
        <taxon>Gunneridae</taxon>
        <taxon>Pentapetalae</taxon>
        <taxon>rosids</taxon>
        <taxon>fabids</taxon>
        <taxon>Fagales</taxon>
        <taxon>Betulaceae</taxon>
        <taxon>Carpinus</taxon>
    </lineage>
</organism>
<feature type="signal peptide" evidence="3">
    <location>
        <begin position="1"/>
        <end position="24"/>
    </location>
</feature>
<dbReference type="Pfam" id="PF04043">
    <property type="entry name" value="PMEI"/>
    <property type="match status" value="1"/>
</dbReference>
<keyword evidence="1 3" id="KW-0732">Signal</keyword>
<dbReference type="SUPFAM" id="SSF101148">
    <property type="entry name" value="Plant invertase/pectin methylesterase inhibitor"/>
    <property type="match status" value="1"/>
</dbReference>
<evidence type="ECO:0000313" key="6">
    <source>
        <dbReference type="Proteomes" id="UP000327013"/>
    </source>
</evidence>
<evidence type="ECO:0000313" key="5">
    <source>
        <dbReference type="EMBL" id="KAE8010261.1"/>
    </source>
</evidence>
<evidence type="ECO:0000259" key="4">
    <source>
        <dbReference type="SMART" id="SM00856"/>
    </source>
</evidence>
<dbReference type="AlphaFoldDB" id="A0A5N6QSX7"/>
<dbReference type="OrthoDB" id="1899334at2759"/>
<evidence type="ECO:0000256" key="2">
    <source>
        <dbReference type="ARBA" id="ARBA00038471"/>
    </source>
</evidence>
<dbReference type="EMBL" id="CM017322">
    <property type="protein sequence ID" value="KAE8010261.1"/>
    <property type="molecule type" value="Genomic_DNA"/>
</dbReference>
<protein>
    <recommendedName>
        <fullName evidence="4">Pectinesterase inhibitor domain-containing protein</fullName>
    </recommendedName>
</protein>
<dbReference type="InterPro" id="IPR006501">
    <property type="entry name" value="Pectinesterase_inhib_dom"/>
</dbReference>
<dbReference type="InterPro" id="IPR051955">
    <property type="entry name" value="PME_Inhibitor"/>
</dbReference>
<dbReference type="NCBIfam" id="TIGR01614">
    <property type="entry name" value="PME_inhib"/>
    <property type="match status" value="1"/>
</dbReference>
<feature type="chain" id="PRO_5024277515" description="Pectinesterase inhibitor domain-containing protein" evidence="3">
    <location>
        <begin position="25"/>
        <end position="172"/>
    </location>
</feature>
<dbReference type="Proteomes" id="UP000327013">
    <property type="component" value="Chromosome 2"/>
</dbReference>
<name>A0A5N6QSX7_9ROSI</name>
<dbReference type="SMART" id="SM00856">
    <property type="entry name" value="PMEI"/>
    <property type="match status" value="1"/>
</dbReference>
<accession>A0A5N6QSX7</accession>
<feature type="domain" description="Pectinesterase inhibitor" evidence="4">
    <location>
        <begin position="24"/>
        <end position="167"/>
    </location>
</feature>
<dbReference type="Gene3D" id="1.20.140.40">
    <property type="entry name" value="Invertase/pectin methylesterase inhibitor family protein"/>
    <property type="match status" value="1"/>
</dbReference>
<proteinExistence type="inferred from homology"/>
<dbReference type="GO" id="GO:0004857">
    <property type="term" value="F:enzyme inhibitor activity"/>
    <property type="evidence" value="ECO:0007669"/>
    <property type="project" value="InterPro"/>
</dbReference>
<sequence length="172" mass="18510">MNTISCSKVFLVLLVTLLPHQIFADEKLIASACDKTLYKQLCTKTLQNDPEGSSATSFEVLSKVALKHATSTATQIHDKVISLLKGSSGNKALKDCKENYEDALDQLGRSTTALASKRYNDVNTWVSAVMSDADSCNEGFKDVGATNNPLGSEGTTFSQLCSIVLAITNQLK</sequence>
<keyword evidence="6" id="KW-1185">Reference proteome</keyword>